<name>A0ABR4GUK4_9EURO</name>
<comment type="caution">
    <text evidence="2">The sequence shown here is derived from an EMBL/GenBank/DDBJ whole genome shotgun (WGS) entry which is preliminary data.</text>
</comment>
<evidence type="ECO:0000313" key="3">
    <source>
        <dbReference type="Proteomes" id="UP001610334"/>
    </source>
</evidence>
<sequence>MSNSVHPEGLAGESGLTDNQHFDDYYEVCRPTGATNSTKPSSIRHLQHQINRTRKLAVSRQQQYVATAEKNRYEAELAGVRMELDLLRARLEAAEKNVKTWRENYRTVNSELKELTAKHCVGTPVEEKHAEQPHGEDYWHTEYNKQKAETAAWESKSEALERRVKHLELEQIRTLTANQPAAIAVAEKMWQPKYEAMEQELVALRQQANDSTRELQRQKEVQEERQNHWQSLQVQFQDDLDRKDATIGALEQKYLAAQRDLKLAQDTLNGDKDSISVKYYRLKLDTQKEVRELEYQVQESQLAVKLLEMRLMEEEDTNWMWKYKYVGGF</sequence>
<feature type="coiled-coil region" evidence="1">
    <location>
        <begin position="70"/>
        <end position="118"/>
    </location>
</feature>
<dbReference type="Proteomes" id="UP001610334">
    <property type="component" value="Unassembled WGS sequence"/>
</dbReference>
<protein>
    <submittedName>
        <fullName evidence="2">Uncharacterized protein</fullName>
    </submittedName>
</protein>
<feature type="coiled-coil region" evidence="1">
    <location>
        <begin position="194"/>
        <end position="317"/>
    </location>
</feature>
<reference evidence="2 3" key="1">
    <citation type="submission" date="2024-07" db="EMBL/GenBank/DDBJ databases">
        <title>Section-level genome sequencing and comparative genomics of Aspergillus sections Usti and Cavernicolus.</title>
        <authorList>
            <consortium name="Lawrence Berkeley National Laboratory"/>
            <person name="Nybo J.L."/>
            <person name="Vesth T.C."/>
            <person name="Theobald S."/>
            <person name="Frisvad J.C."/>
            <person name="Larsen T.O."/>
            <person name="Kjaerboelling I."/>
            <person name="Rothschild-Mancinelli K."/>
            <person name="Lyhne E.K."/>
            <person name="Kogle M.E."/>
            <person name="Barry K."/>
            <person name="Clum A."/>
            <person name="Na H."/>
            <person name="Ledsgaard L."/>
            <person name="Lin J."/>
            <person name="Lipzen A."/>
            <person name="Kuo A."/>
            <person name="Riley R."/>
            <person name="Mondo S."/>
            <person name="Labutti K."/>
            <person name="Haridas S."/>
            <person name="Pangalinan J."/>
            <person name="Salamov A.A."/>
            <person name="Simmons B.A."/>
            <person name="Magnuson J.K."/>
            <person name="Chen J."/>
            <person name="Drula E."/>
            <person name="Henrissat B."/>
            <person name="Wiebenga A."/>
            <person name="Lubbers R.J."/>
            <person name="Gomes A.C."/>
            <person name="Makela M.R."/>
            <person name="Stajich J."/>
            <person name="Grigoriev I.V."/>
            <person name="Mortensen U.H."/>
            <person name="De Vries R.P."/>
            <person name="Baker S.E."/>
            <person name="Andersen M.R."/>
        </authorList>
    </citation>
    <scope>NUCLEOTIDE SEQUENCE [LARGE SCALE GENOMIC DNA]</scope>
    <source>
        <strain evidence="2 3">CBS 588.65</strain>
    </source>
</reference>
<evidence type="ECO:0000256" key="1">
    <source>
        <dbReference type="SAM" id="Coils"/>
    </source>
</evidence>
<dbReference type="EMBL" id="JBFXLT010000165">
    <property type="protein sequence ID" value="KAL2802758.1"/>
    <property type="molecule type" value="Genomic_DNA"/>
</dbReference>
<gene>
    <name evidence="2" type="ORF">BJX63DRAFT_437579</name>
</gene>
<keyword evidence="3" id="KW-1185">Reference proteome</keyword>
<feature type="coiled-coil region" evidence="1">
    <location>
        <begin position="143"/>
        <end position="170"/>
    </location>
</feature>
<accession>A0ABR4GUK4</accession>
<keyword evidence="1" id="KW-0175">Coiled coil</keyword>
<organism evidence="2 3">
    <name type="scientific">Aspergillus granulosus</name>
    <dbReference type="NCBI Taxonomy" id="176169"/>
    <lineage>
        <taxon>Eukaryota</taxon>
        <taxon>Fungi</taxon>
        <taxon>Dikarya</taxon>
        <taxon>Ascomycota</taxon>
        <taxon>Pezizomycotina</taxon>
        <taxon>Eurotiomycetes</taxon>
        <taxon>Eurotiomycetidae</taxon>
        <taxon>Eurotiales</taxon>
        <taxon>Aspergillaceae</taxon>
        <taxon>Aspergillus</taxon>
        <taxon>Aspergillus subgen. Nidulantes</taxon>
    </lineage>
</organism>
<evidence type="ECO:0000313" key="2">
    <source>
        <dbReference type="EMBL" id="KAL2802758.1"/>
    </source>
</evidence>
<proteinExistence type="predicted"/>